<organism evidence="1 2">
    <name type="scientific">Pseudomonas fluorescens</name>
    <dbReference type="NCBI Taxonomy" id="294"/>
    <lineage>
        <taxon>Bacteria</taxon>
        <taxon>Pseudomonadati</taxon>
        <taxon>Pseudomonadota</taxon>
        <taxon>Gammaproteobacteria</taxon>
        <taxon>Pseudomonadales</taxon>
        <taxon>Pseudomonadaceae</taxon>
        <taxon>Pseudomonas</taxon>
    </lineage>
</organism>
<sequence>MNTEEIINQALMPRFNMGEVYLSAGFIEAYASAEIREARANELLGRHAIGDWGDVCPEDAGKNNTAAANKGQILSSYTIAQAQDQRITVLVITDHGHEVTTILLPSDI</sequence>
<name>A0A166QTP2_PSEFL</name>
<dbReference type="OrthoDB" id="5522207at2"/>
<evidence type="ECO:0000313" key="2">
    <source>
        <dbReference type="Proteomes" id="UP000076489"/>
    </source>
</evidence>
<dbReference type="AlphaFoldDB" id="A0A166QTP2"/>
<gene>
    <name evidence="1" type="ORF">A1D17_04690</name>
</gene>
<dbReference type="EMBL" id="LUKJ01000002">
    <property type="protein sequence ID" value="KZN20844.1"/>
    <property type="molecule type" value="Genomic_DNA"/>
</dbReference>
<dbReference type="Proteomes" id="UP000076489">
    <property type="component" value="Unassembled WGS sequence"/>
</dbReference>
<evidence type="ECO:0000313" key="1">
    <source>
        <dbReference type="EMBL" id="KZN20844.1"/>
    </source>
</evidence>
<protein>
    <submittedName>
        <fullName evidence="1">Uncharacterized protein</fullName>
    </submittedName>
</protein>
<comment type="caution">
    <text evidence="1">The sequence shown here is derived from an EMBL/GenBank/DDBJ whole genome shotgun (WGS) entry which is preliminary data.</text>
</comment>
<reference evidence="2" key="1">
    <citation type="submission" date="2016-03" db="EMBL/GenBank/DDBJ databases">
        <authorList>
            <person name="Ray J."/>
            <person name="Price M."/>
            <person name="Deutschbauer A."/>
        </authorList>
    </citation>
    <scope>NUCLEOTIDE SEQUENCE [LARGE SCALE GENOMIC DNA]</scope>
    <source>
        <strain evidence="2">FW300-N1B4</strain>
    </source>
</reference>
<proteinExistence type="predicted"/>
<dbReference type="RefSeq" id="WP_063340890.1">
    <property type="nucleotide sequence ID" value="NZ_LUKJ01000002.1"/>
</dbReference>
<accession>A0A166QTP2</accession>
<reference evidence="1 2" key="2">
    <citation type="journal article" date="2018" name="Nature">
        <title>Mutant phenotypes for thousands of bacterial genes of unknown function.</title>
        <authorList>
            <person name="Price M.N."/>
            <person name="Wetmore K.M."/>
            <person name="Waters R.J."/>
            <person name="Callaghan M."/>
            <person name="Ray J."/>
            <person name="Liu H."/>
            <person name="Kuehl J.V."/>
            <person name="Melnyk R.A."/>
            <person name="Lamson J.S."/>
            <person name="Suh Y."/>
            <person name="Carlson H.K."/>
            <person name="Esquivel Z."/>
            <person name="Sadeeshkumar H."/>
            <person name="Chakraborty R."/>
            <person name="Zane G.M."/>
            <person name="Rubin B.E."/>
            <person name="Wall J.D."/>
            <person name="Visel A."/>
            <person name="Bristow J."/>
            <person name="Blow M.J."/>
            <person name="Arkin A.P."/>
            <person name="Deutschbauer A.M."/>
        </authorList>
    </citation>
    <scope>NUCLEOTIDE SEQUENCE [LARGE SCALE GENOMIC DNA]</scope>
    <source>
        <strain evidence="1 2">FW300-N1B4</strain>
    </source>
</reference>